<accession>A0A392RTW6</accession>
<evidence type="ECO:0000313" key="3">
    <source>
        <dbReference type="Proteomes" id="UP000265520"/>
    </source>
</evidence>
<evidence type="ECO:0000313" key="2">
    <source>
        <dbReference type="EMBL" id="MCI40043.1"/>
    </source>
</evidence>
<keyword evidence="3" id="KW-1185">Reference proteome</keyword>
<protein>
    <submittedName>
        <fullName evidence="2">Uncharacterized protein</fullName>
    </submittedName>
</protein>
<dbReference type="EMBL" id="LXQA010275078">
    <property type="protein sequence ID" value="MCI40043.1"/>
    <property type="molecule type" value="Genomic_DNA"/>
</dbReference>
<name>A0A392RTW6_9FABA</name>
<feature type="non-terminal residue" evidence="2">
    <location>
        <position position="1"/>
    </location>
</feature>
<proteinExistence type="predicted"/>
<feature type="compositionally biased region" description="Polar residues" evidence="1">
    <location>
        <begin position="40"/>
        <end position="49"/>
    </location>
</feature>
<dbReference type="Proteomes" id="UP000265520">
    <property type="component" value="Unassembled WGS sequence"/>
</dbReference>
<comment type="caution">
    <text evidence="2">The sequence shown here is derived from an EMBL/GenBank/DDBJ whole genome shotgun (WGS) entry which is preliminary data.</text>
</comment>
<dbReference type="AlphaFoldDB" id="A0A392RTW6"/>
<organism evidence="2 3">
    <name type="scientific">Trifolium medium</name>
    <dbReference type="NCBI Taxonomy" id="97028"/>
    <lineage>
        <taxon>Eukaryota</taxon>
        <taxon>Viridiplantae</taxon>
        <taxon>Streptophyta</taxon>
        <taxon>Embryophyta</taxon>
        <taxon>Tracheophyta</taxon>
        <taxon>Spermatophyta</taxon>
        <taxon>Magnoliopsida</taxon>
        <taxon>eudicotyledons</taxon>
        <taxon>Gunneridae</taxon>
        <taxon>Pentapetalae</taxon>
        <taxon>rosids</taxon>
        <taxon>fabids</taxon>
        <taxon>Fabales</taxon>
        <taxon>Fabaceae</taxon>
        <taxon>Papilionoideae</taxon>
        <taxon>50 kb inversion clade</taxon>
        <taxon>NPAAA clade</taxon>
        <taxon>Hologalegina</taxon>
        <taxon>IRL clade</taxon>
        <taxon>Trifolieae</taxon>
        <taxon>Trifolium</taxon>
    </lineage>
</organism>
<sequence length="49" mass="5252">VDGSLQELWGSARMEKEYSPKREMETGMGNILDGGAMSGKLSSAQSPPH</sequence>
<reference evidence="2 3" key="1">
    <citation type="journal article" date="2018" name="Front. Plant Sci.">
        <title>Red Clover (Trifolium pratense) and Zigzag Clover (T. medium) - A Picture of Genomic Similarities and Differences.</title>
        <authorList>
            <person name="Dluhosova J."/>
            <person name="Istvanek J."/>
            <person name="Nedelnik J."/>
            <person name="Repkova J."/>
        </authorList>
    </citation>
    <scope>NUCLEOTIDE SEQUENCE [LARGE SCALE GENOMIC DNA]</scope>
    <source>
        <strain evidence="3">cv. 10/8</strain>
        <tissue evidence="2">Leaf</tissue>
    </source>
</reference>
<evidence type="ECO:0000256" key="1">
    <source>
        <dbReference type="SAM" id="MobiDB-lite"/>
    </source>
</evidence>
<feature type="region of interest" description="Disordered" evidence="1">
    <location>
        <begin position="17"/>
        <end position="49"/>
    </location>
</feature>